<dbReference type="Proteomes" id="UP000814140">
    <property type="component" value="Unassembled WGS sequence"/>
</dbReference>
<reference evidence="1" key="1">
    <citation type="submission" date="2021-03" db="EMBL/GenBank/DDBJ databases">
        <authorList>
            <consortium name="DOE Joint Genome Institute"/>
            <person name="Ahrendt S."/>
            <person name="Looney B.P."/>
            <person name="Miyauchi S."/>
            <person name="Morin E."/>
            <person name="Drula E."/>
            <person name="Courty P.E."/>
            <person name="Chicoki N."/>
            <person name="Fauchery L."/>
            <person name="Kohler A."/>
            <person name="Kuo A."/>
            <person name="Labutti K."/>
            <person name="Pangilinan J."/>
            <person name="Lipzen A."/>
            <person name="Riley R."/>
            <person name="Andreopoulos W."/>
            <person name="He G."/>
            <person name="Johnson J."/>
            <person name="Barry K.W."/>
            <person name="Grigoriev I.V."/>
            <person name="Nagy L."/>
            <person name="Hibbett D."/>
            <person name="Henrissat B."/>
            <person name="Matheny P.B."/>
            <person name="Labbe J."/>
            <person name="Martin F."/>
        </authorList>
    </citation>
    <scope>NUCLEOTIDE SEQUENCE</scope>
    <source>
        <strain evidence="1">HHB10654</strain>
    </source>
</reference>
<accession>A0ACB8T3W9</accession>
<keyword evidence="2" id="KW-1185">Reference proteome</keyword>
<name>A0ACB8T3W9_9AGAM</name>
<dbReference type="EMBL" id="MU277205">
    <property type="protein sequence ID" value="KAI0062835.1"/>
    <property type="molecule type" value="Genomic_DNA"/>
</dbReference>
<proteinExistence type="predicted"/>
<organism evidence="1 2">
    <name type="scientific">Artomyces pyxidatus</name>
    <dbReference type="NCBI Taxonomy" id="48021"/>
    <lineage>
        <taxon>Eukaryota</taxon>
        <taxon>Fungi</taxon>
        <taxon>Dikarya</taxon>
        <taxon>Basidiomycota</taxon>
        <taxon>Agaricomycotina</taxon>
        <taxon>Agaricomycetes</taxon>
        <taxon>Russulales</taxon>
        <taxon>Auriscalpiaceae</taxon>
        <taxon>Artomyces</taxon>
    </lineage>
</organism>
<comment type="caution">
    <text evidence="1">The sequence shown here is derived from an EMBL/GenBank/DDBJ whole genome shotgun (WGS) entry which is preliminary data.</text>
</comment>
<sequence length="349" mass="37323">MSARTRSTDPTPFLPDHIPTNMAFNYYQQNVPGWGTQQSRLGPPPVPGYQPLPNWSGLDYYTAHAMGSDPSMYHYAMSRLGSGAMGMGLHEARHWHRRAYGGLGEITRMLPAEIGSAAAYEAYRQFKYNSSAYTYVRGDHERMREALVGLAVAEAVRLWQDTGRAVDQYGLQVASESAAATASTIIGQGELDFDTGYHRGRHNSLNVFSGGGSAYGDDRYRRAMSSSPMPSYVGGGYPGGGYAGSGYAGSNYPASVGASPIGGFVGLPPSSPYSGGTYAQPANVYGGGNYPAGGYTGNYGATLGVPGYGAGAYAQPAPTLVIESPRHHHHHHRHGSSRRHRSLSRSGYY</sequence>
<protein>
    <submittedName>
        <fullName evidence="1">Uncharacterized protein</fullName>
    </submittedName>
</protein>
<evidence type="ECO:0000313" key="2">
    <source>
        <dbReference type="Proteomes" id="UP000814140"/>
    </source>
</evidence>
<reference evidence="1" key="2">
    <citation type="journal article" date="2022" name="New Phytol.">
        <title>Evolutionary transition to the ectomycorrhizal habit in the genomes of a hyperdiverse lineage of mushroom-forming fungi.</title>
        <authorList>
            <person name="Looney B."/>
            <person name="Miyauchi S."/>
            <person name="Morin E."/>
            <person name="Drula E."/>
            <person name="Courty P.E."/>
            <person name="Kohler A."/>
            <person name="Kuo A."/>
            <person name="LaButti K."/>
            <person name="Pangilinan J."/>
            <person name="Lipzen A."/>
            <person name="Riley R."/>
            <person name="Andreopoulos W."/>
            <person name="He G."/>
            <person name="Johnson J."/>
            <person name="Nolan M."/>
            <person name="Tritt A."/>
            <person name="Barry K.W."/>
            <person name="Grigoriev I.V."/>
            <person name="Nagy L.G."/>
            <person name="Hibbett D."/>
            <person name="Henrissat B."/>
            <person name="Matheny P.B."/>
            <person name="Labbe J."/>
            <person name="Martin F.M."/>
        </authorList>
    </citation>
    <scope>NUCLEOTIDE SEQUENCE</scope>
    <source>
        <strain evidence="1">HHB10654</strain>
    </source>
</reference>
<evidence type="ECO:0000313" key="1">
    <source>
        <dbReference type="EMBL" id="KAI0062835.1"/>
    </source>
</evidence>
<gene>
    <name evidence="1" type="ORF">BV25DRAFT_1899574</name>
</gene>